<dbReference type="EMBL" id="GGMS01010663">
    <property type="protein sequence ID" value="MBY79866.1"/>
    <property type="molecule type" value="Transcribed_RNA"/>
</dbReference>
<dbReference type="AlphaFoldDB" id="A0A2S2QQ05"/>
<keyword evidence="1" id="KW-1133">Transmembrane helix</keyword>
<feature type="transmembrane region" description="Helical" evidence="1">
    <location>
        <begin position="78"/>
        <end position="96"/>
    </location>
</feature>
<protein>
    <submittedName>
        <fullName evidence="2">Uncharacterized protein</fullName>
    </submittedName>
</protein>
<evidence type="ECO:0000313" key="2">
    <source>
        <dbReference type="EMBL" id="MBY79866.1"/>
    </source>
</evidence>
<gene>
    <name evidence="2" type="ORF">g.17476</name>
</gene>
<keyword evidence="1" id="KW-0472">Membrane</keyword>
<proteinExistence type="predicted"/>
<reference evidence="2" key="1">
    <citation type="submission" date="2018-04" db="EMBL/GenBank/DDBJ databases">
        <title>Transcriptome assembly of Sipha flava.</title>
        <authorList>
            <person name="Scully E.D."/>
            <person name="Geib S.M."/>
            <person name="Palmer N.A."/>
            <person name="Koch K."/>
            <person name="Bradshaw J."/>
            <person name="Heng-Moss T."/>
            <person name="Sarath G."/>
        </authorList>
    </citation>
    <scope>NUCLEOTIDE SEQUENCE</scope>
</reference>
<accession>A0A2S2QQ05</accession>
<name>A0A2S2QQ05_9HEMI</name>
<evidence type="ECO:0000256" key="1">
    <source>
        <dbReference type="SAM" id="Phobius"/>
    </source>
</evidence>
<organism evidence="2">
    <name type="scientific">Sipha flava</name>
    <name type="common">yellow sugarcane aphid</name>
    <dbReference type="NCBI Taxonomy" id="143950"/>
    <lineage>
        <taxon>Eukaryota</taxon>
        <taxon>Metazoa</taxon>
        <taxon>Ecdysozoa</taxon>
        <taxon>Arthropoda</taxon>
        <taxon>Hexapoda</taxon>
        <taxon>Insecta</taxon>
        <taxon>Pterygota</taxon>
        <taxon>Neoptera</taxon>
        <taxon>Paraneoptera</taxon>
        <taxon>Hemiptera</taxon>
        <taxon>Sternorrhyncha</taxon>
        <taxon>Aphidomorpha</taxon>
        <taxon>Aphidoidea</taxon>
        <taxon>Aphididae</taxon>
        <taxon>Sipha</taxon>
    </lineage>
</organism>
<keyword evidence="1" id="KW-0812">Transmembrane</keyword>
<sequence>MMEKRKRFVKYTKIKFRRENKKEGLSFRFEPYRNTSIIIGIRTIRVILKSSRSHVIHYIAINWTRLLSFNVQNIISQLLYLQINYTYVFIVIYIYMTLP</sequence>